<sequence>MSYRLCAPGKLLFLKLHLCWACAHIWDSGCTPAWLGIRGARQCAAYNSGRALRGSLPVSQK</sequence>
<keyword evidence="3" id="KW-1185">Reference proteome</keyword>
<reference evidence="3" key="1">
    <citation type="submission" date="2014-04" db="EMBL/GenBank/DDBJ databases">
        <title>Evolutionary Origins and Diversification of the Mycorrhizal Mutualists.</title>
        <authorList>
            <consortium name="DOE Joint Genome Institute"/>
            <consortium name="Mycorrhizal Genomics Consortium"/>
            <person name="Kohler A."/>
            <person name="Kuo A."/>
            <person name="Nagy L.G."/>
            <person name="Floudas D."/>
            <person name="Copeland A."/>
            <person name="Barry K.W."/>
            <person name="Cichocki N."/>
            <person name="Veneault-Fourrey C."/>
            <person name="LaButti K."/>
            <person name="Lindquist E.A."/>
            <person name="Lipzen A."/>
            <person name="Lundell T."/>
            <person name="Morin E."/>
            <person name="Murat C."/>
            <person name="Riley R."/>
            <person name="Ohm R."/>
            <person name="Sun H."/>
            <person name="Tunlid A."/>
            <person name="Henrissat B."/>
            <person name="Grigoriev I.V."/>
            <person name="Hibbett D.S."/>
            <person name="Martin F."/>
        </authorList>
    </citation>
    <scope>NUCLEOTIDE SEQUENCE [LARGE SCALE GENOMIC DNA]</scope>
    <source>
        <strain evidence="3">FD-334 SS-4</strain>
    </source>
</reference>
<evidence type="ECO:0000256" key="1">
    <source>
        <dbReference type="SAM" id="SignalP"/>
    </source>
</evidence>
<organism evidence="2 3">
    <name type="scientific">Hypholoma sublateritium (strain FD-334 SS-4)</name>
    <dbReference type="NCBI Taxonomy" id="945553"/>
    <lineage>
        <taxon>Eukaryota</taxon>
        <taxon>Fungi</taxon>
        <taxon>Dikarya</taxon>
        <taxon>Basidiomycota</taxon>
        <taxon>Agaricomycotina</taxon>
        <taxon>Agaricomycetes</taxon>
        <taxon>Agaricomycetidae</taxon>
        <taxon>Agaricales</taxon>
        <taxon>Agaricineae</taxon>
        <taxon>Strophariaceae</taxon>
        <taxon>Hypholoma</taxon>
    </lineage>
</organism>
<proteinExistence type="predicted"/>
<keyword evidence="1" id="KW-0732">Signal</keyword>
<dbReference type="Proteomes" id="UP000054270">
    <property type="component" value="Unassembled WGS sequence"/>
</dbReference>
<name>A0A0D2KGS5_HYPSF</name>
<gene>
    <name evidence="2" type="ORF">HYPSUDRAFT_49668</name>
</gene>
<accession>A0A0D2KGS5</accession>
<dbReference type="EMBL" id="KN817719">
    <property type="protein sequence ID" value="KJA13712.1"/>
    <property type="molecule type" value="Genomic_DNA"/>
</dbReference>
<protein>
    <submittedName>
        <fullName evidence="2">Uncharacterized protein</fullName>
    </submittedName>
</protein>
<dbReference type="AlphaFoldDB" id="A0A0D2KGS5"/>
<evidence type="ECO:0000313" key="2">
    <source>
        <dbReference type="EMBL" id="KJA13712.1"/>
    </source>
</evidence>
<feature type="chain" id="PRO_5002246207" evidence="1">
    <location>
        <begin position="22"/>
        <end position="61"/>
    </location>
</feature>
<evidence type="ECO:0000313" key="3">
    <source>
        <dbReference type="Proteomes" id="UP000054270"/>
    </source>
</evidence>
<feature type="signal peptide" evidence="1">
    <location>
        <begin position="1"/>
        <end position="21"/>
    </location>
</feature>